<evidence type="ECO:0000313" key="3">
    <source>
        <dbReference type="Proteomes" id="UP000292958"/>
    </source>
</evidence>
<dbReference type="AlphaFoldDB" id="A0A4V2G1E6"/>
<evidence type="ECO:0000259" key="1">
    <source>
        <dbReference type="Pfam" id="PF05685"/>
    </source>
</evidence>
<reference evidence="2 3" key="1">
    <citation type="submission" date="2019-02" db="EMBL/GenBank/DDBJ databases">
        <title>Genomic Encyclopedia of Archaeal and Bacterial Type Strains, Phase II (KMG-II): from individual species to whole genera.</title>
        <authorList>
            <person name="Goeker M."/>
        </authorList>
    </citation>
    <scope>NUCLEOTIDE SEQUENCE [LARGE SCALE GENOMIC DNA]</scope>
    <source>
        <strain evidence="2 3">DSM 18101</strain>
    </source>
</reference>
<proteinExistence type="predicted"/>
<dbReference type="PANTHER" id="PTHR34107:SF7">
    <property type="entry name" value="SLR2092 PROTEIN"/>
    <property type="match status" value="1"/>
</dbReference>
<protein>
    <submittedName>
        <fullName evidence="2">Uma2 family endonuclease</fullName>
    </submittedName>
</protein>
<evidence type="ECO:0000313" key="2">
    <source>
        <dbReference type="EMBL" id="RZU28976.1"/>
    </source>
</evidence>
<comment type="caution">
    <text evidence="2">The sequence shown here is derived from an EMBL/GenBank/DDBJ whole genome shotgun (WGS) entry which is preliminary data.</text>
</comment>
<dbReference type="Gene3D" id="3.90.1570.10">
    <property type="entry name" value="tt1808, chain A"/>
    <property type="match status" value="1"/>
</dbReference>
<dbReference type="Proteomes" id="UP000292958">
    <property type="component" value="Unassembled WGS sequence"/>
</dbReference>
<keyword evidence="2" id="KW-0255">Endonuclease</keyword>
<keyword evidence="2" id="KW-0378">Hydrolase</keyword>
<name>A0A4V2G1E6_9BACT</name>
<sequence>MGMSTGLEIPKMPSTLVIKPVLSDDDFEQLCATNADVALERTKEGEIVVNAPAGFRTDDANSEIIAQLRVWWKTHRRGRVCGSSAGFFLPDRSSKSPDAAYITDEQSGGLTNEELDHFLHLAPAFVVELRSKSDALSKALSKMELWLANGVQLGWLVDPYTRAVYIYEAGKDPRKETGEQIAGSGPVEGFVLDLNEVWSSYRV</sequence>
<feature type="domain" description="Putative restriction endonuclease" evidence="1">
    <location>
        <begin position="25"/>
        <end position="193"/>
    </location>
</feature>
<keyword evidence="3" id="KW-1185">Reference proteome</keyword>
<dbReference type="PANTHER" id="PTHR34107">
    <property type="entry name" value="SLL0198 PROTEIN-RELATED"/>
    <property type="match status" value="1"/>
</dbReference>
<dbReference type="InterPro" id="IPR008538">
    <property type="entry name" value="Uma2"/>
</dbReference>
<dbReference type="SUPFAM" id="SSF52980">
    <property type="entry name" value="Restriction endonuclease-like"/>
    <property type="match status" value="1"/>
</dbReference>
<dbReference type="GO" id="GO:0004519">
    <property type="term" value="F:endonuclease activity"/>
    <property type="evidence" value="ECO:0007669"/>
    <property type="project" value="UniProtKB-KW"/>
</dbReference>
<organism evidence="2 3">
    <name type="scientific">Edaphobacter modestus</name>
    <dbReference type="NCBI Taxonomy" id="388466"/>
    <lineage>
        <taxon>Bacteria</taxon>
        <taxon>Pseudomonadati</taxon>
        <taxon>Acidobacteriota</taxon>
        <taxon>Terriglobia</taxon>
        <taxon>Terriglobales</taxon>
        <taxon>Acidobacteriaceae</taxon>
        <taxon>Edaphobacter</taxon>
    </lineage>
</organism>
<dbReference type="InterPro" id="IPR011335">
    <property type="entry name" value="Restrct_endonuc-II-like"/>
</dbReference>
<accession>A0A4V2G1E6</accession>
<dbReference type="Pfam" id="PF05685">
    <property type="entry name" value="Uma2"/>
    <property type="match status" value="1"/>
</dbReference>
<dbReference type="InterPro" id="IPR012296">
    <property type="entry name" value="Nuclease_put_TT1808"/>
</dbReference>
<dbReference type="EMBL" id="SHKW01000008">
    <property type="protein sequence ID" value="RZU28976.1"/>
    <property type="molecule type" value="Genomic_DNA"/>
</dbReference>
<dbReference type="CDD" id="cd06260">
    <property type="entry name" value="DUF820-like"/>
    <property type="match status" value="1"/>
</dbReference>
<keyword evidence="2" id="KW-0540">Nuclease</keyword>
<gene>
    <name evidence="2" type="ORF">BDD14_6562</name>
</gene>